<feature type="domain" description="Prephenate dehydratase" evidence="9">
    <location>
        <begin position="36"/>
        <end position="214"/>
    </location>
</feature>
<keyword evidence="7 11" id="KW-0456">Lyase</keyword>
<comment type="pathway">
    <text evidence="1">Amino-acid biosynthesis; L-phenylalanine biosynthesis; phenylpyruvate from prephenate: step 1/1.</text>
</comment>
<dbReference type="NCBIfam" id="NF008865">
    <property type="entry name" value="PRK11898.1"/>
    <property type="match status" value="1"/>
</dbReference>
<evidence type="ECO:0000256" key="1">
    <source>
        <dbReference type="ARBA" id="ARBA00004741"/>
    </source>
</evidence>
<evidence type="ECO:0000256" key="8">
    <source>
        <dbReference type="ARBA" id="ARBA00047848"/>
    </source>
</evidence>
<name>A0A6G4X0T2_9ACTN</name>
<dbReference type="FunFam" id="3.40.190.10:FF:000064">
    <property type="entry name" value="Prephenate dehydratase"/>
    <property type="match status" value="1"/>
</dbReference>
<evidence type="ECO:0000259" key="9">
    <source>
        <dbReference type="PROSITE" id="PS51171"/>
    </source>
</evidence>
<dbReference type="PANTHER" id="PTHR21022">
    <property type="entry name" value="PREPHENATE DEHYDRATASE P PROTEIN"/>
    <property type="match status" value="1"/>
</dbReference>
<dbReference type="InterPro" id="IPR045865">
    <property type="entry name" value="ACT-like_dom_sf"/>
</dbReference>
<evidence type="ECO:0000256" key="6">
    <source>
        <dbReference type="ARBA" id="ARBA00023222"/>
    </source>
</evidence>
<gene>
    <name evidence="11" type="primary">pheA</name>
    <name evidence="11" type="ORF">G5C65_19340</name>
</gene>
<dbReference type="Gene3D" id="3.30.70.260">
    <property type="match status" value="1"/>
</dbReference>
<dbReference type="CDD" id="cd04905">
    <property type="entry name" value="ACT_CM-PDT"/>
    <property type="match status" value="1"/>
</dbReference>
<dbReference type="Proteomes" id="UP000477722">
    <property type="component" value="Unassembled WGS sequence"/>
</dbReference>
<keyword evidence="5" id="KW-0057">Aromatic amino acid biosynthesis</keyword>
<accession>A0A6G4X0T2</accession>
<reference evidence="11 12" key="1">
    <citation type="submission" date="2020-02" db="EMBL/GenBank/DDBJ databases">
        <title>Whole-genome analyses of novel actinobacteria.</title>
        <authorList>
            <person name="Sahin N."/>
            <person name="Tatar D."/>
        </authorList>
    </citation>
    <scope>NUCLEOTIDE SEQUENCE [LARGE SCALE GENOMIC DNA]</scope>
    <source>
        <strain evidence="11 12">SB3404</strain>
    </source>
</reference>
<dbReference type="Pfam" id="PF00800">
    <property type="entry name" value="PDT"/>
    <property type="match status" value="1"/>
</dbReference>
<proteinExistence type="predicted"/>
<dbReference type="SUPFAM" id="SSF55021">
    <property type="entry name" value="ACT-like"/>
    <property type="match status" value="1"/>
</dbReference>
<dbReference type="GO" id="GO:0004664">
    <property type="term" value="F:prephenate dehydratase activity"/>
    <property type="evidence" value="ECO:0007669"/>
    <property type="project" value="UniProtKB-EC"/>
</dbReference>
<keyword evidence="6" id="KW-0584">Phenylalanine biosynthesis</keyword>
<organism evidence="11 12">
    <name type="scientific">Streptomyces boncukensis</name>
    <dbReference type="NCBI Taxonomy" id="2711219"/>
    <lineage>
        <taxon>Bacteria</taxon>
        <taxon>Bacillati</taxon>
        <taxon>Actinomycetota</taxon>
        <taxon>Actinomycetes</taxon>
        <taxon>Kitasatosporales</taxon>
        <taxon>Streptomycetaceae</taxon>
        <taxon>Streptomyces</taxon>
    </lineage>
</organism>
<dbReference type="RefSeq" id="WP_165300133.1">
    <property type="nucleotide sequence ID" value="NZ_JAAKZZ010000198.1"/>
</dbReference>
<dbReference type="Gene3D" id="3.40.190.10">
    <property type="entry name" value="Periplasmic binding protein-like II"/>
    <property type="match status" value="2"/>
</dbReference>
<dbReference type="PIRSF" id="PIRSF001500">
    <property type="entry name" value="Chor_mut_pdt_Ppr"/>
    <property type="match status" value="1"/>
</dbReference>
<dbReference type="InterPro" id="IPR008242">
    <property type="entry name" value="Chor_mutase/pphenate_deHydtase"/>
</dbReference>
<evidence type="ECO:0000256" key="7">
    <source>
        <dbReference type="ARBA" id="ARBA00023239"/>
    </source>
</evidence>
<dbReference type="FunFam" id="3.30.70.260:FF:000012">
    <property type="entry name" value="Prephenate dehydratase"/>
    <property type="match status" value="1"/>
</dbReference>
<protein>
    <recommendedName>
        <fullName evidence="3">Prephenate dehydratase</fullName>
        <ecNumber evidence="2">4.2.1.51</ecNumber>
    </recommendedName>
</protein>
<dbReference type="PROSITE" id="PS51671">
    <property type="entry name" value="ACT"/>
    <property type="match status" value="1"/>
</dbReference>
<evidence type="ECO:0000256" key="3">
    <source>
        <dbReference type="ARBA" id="ARBA00021872"/>
    </source>
</evidence>
<evidence type="ECO:0000313" key="11">
    <source>
        <dbReference type="EMBL" id="NGO70467.1"/>
    </source>
</evidence>
<dbReference type="GO" id="GO:0009094">
    <property type="term" value="P:L-phenylalanine biosynthetic process"/>
    <property type="evidence" value="ECO:0007669"/>
    <property type="project" value="UniProtKB-UniPathway"/>
</dbReference>
<dbReference type="UniPathway" id="UPA00121">
    <property type="reaction ID" value="UER00345"/>
</dbReference>
<dbReference type="InterPro" id="IPR001086">
    <property type="entry name" value="Preph_deHydtase"/>
</dbReference>
<evidence type="ECO:0000313" key="12">
    <source>
        <dbReference type="Proteomes" id="UP000477722"/>
    </source>
</evidence>
<comment type="caution">
    <text evidence="11">The sequence shown here is derived from an EMBL/GenBank/DDBJ whole genome shotgun (WGS) entry which is preliminary data.</text>
</comment>
<evidence type="ECO:0000256" key="4">
    <source>
        <dbReference type="ARBA" id="ARBA00022605"/>
    </source>
</evidence>
<dbReference type="AlphaFoldDB" id="A0A6G4X0T2"/>
<evidence type="ECO:0000259" key="10">
    <source>
        <dbReference type="PROSITE" id="PS51671"/>
    </source>
</evidence>
<dbReference type="EMBL" id="JAAKZZ010000198">
    <property type="protein sequence ID" value="NGO70467.1"/>
    <property type="molecule type" value="Genomic_DNA"/>
</dbReference>
<evidence type="ECO:0000256" key="2">
    <source>
        <dbReference type="ARBA" id="ARBA00013147"/>
    </source>
</evidence>
<dbReference type="PANTHER" id="PTHR21022:SF19">
    <property type="entry name" value="PREPHENATE DEHYDRATASE-RELATED"/>
    <property type="match status" value="1"/>
</dbReference>
<dbReference type="InterPro" id="IPR002912">
    <property type="entry name" value="ACT_dom"/>
</dbReference>
<dbReference type="GO" id="GO:0005737">
    <property type="term" value="C:cytoplasm"/>
    <property type="evidence" value="ECO:0007669"/>
    <property type="project" value="TreeGrafter"/>
</dbReference>
<keyword evidence="12" id="KW-1185">Reference proteome</keyword>
<comment type="catalytic activity">
    <reaction evidence="8">
        <text>prephenate + H(+) = 3-phenylpyruvate + CO2 + H2O</text>
        <dbReference type="Rhea" id="RHEA:21648"/>
        <dbReference type="ChEBI" id="CHEBI:15377"/>
        <dbReference type="ChEBI" id="CHEBI:15378"/>
        <dbReference type="ChEBI" id="CHEBI:16526"/>
        <dbReference type="ChEBI" id="CHEBI:18005"/>
        <dbReference type="ChEBI" id="CHEBI:29934"/>
        <dbReference type="EC" id="4.2.1.51"/>
    </reaction>
</comment>
<evidence type="ECO:0000256" key="5">
    <source>
        <dbReference type="ARBA" id="ARBA00023141"/>
    </source>
</evidence>
<keyword evidence="4" id="KW-0028">Amino-acid biosynthesis</keyword>
<dbReference type="EC" id="4.2.1.51" evidence="2"/>
<sequence length="341" mass="35974">MTGECAGPNAGNGKFHLAHTEGSADFPFPQAHSPGRLCYPGPEGTFTEAALRALPGSDAYELVPVPSIPATLGSVRAREAEAAFVPIENSVEGGVTATLDELAAHQPLMIRREAMQPLTFALLVRDGTRLEDVKTVTGHPAALPQVRGWLAARLPHAEWESAPSTADGARLVQEGRCDGAFAGEFTASRYGLAPAARGIHEVANAQARFVLVGRPAPPAPPTGRDKTSLVVWLDDDRPGALLQLLQEFSTRGVNIVRIESRPTGAGLGRYSFSVDCEGHIAERRVGEALMGLKRTCPKVRFLGSYPQHSPDPPDGTDAGSASHRAFAAASAWLGACRAGQP</sequence>
<dbReference type="Pfam" id="PF01842">
    <property type="entry name" value="ACT"/>
    <property type="match status" value="1"/>
</dbReference>
<dbReference type="SUPFAM" id="SSF53850">
    <property type="entry name" value="Periplasmic binding protein-like II"/>
    <property type="match status" value="1"/>
</dbReference>
<dbReference type="PROSITE" id="PS51171">
    <property type="entry name" value="PREPHENATE_DEHYDR_3"/>
    <property type="match status" value="1"/>
</dbReference>
<feature type="domain" description="ACT" evidence="10">
    <location>
        <begin position="229"/>
        <end position="304"/>
    </location>
</feature>
<dbReference type="CDD" id="cd13632">
    <property type="entry name" value="PBP2_Aa-PDT_like"/>
    <property type="match status" value="1"/>
</dbReference>